<dbReference type="EMBL" id="BPMK01000005">
    <property type="protein sequence ID" value="GIZ51251.1"/>
    <property type="molecule type" value="Genomic_DNA"/>
</dbReference>
<evidence type="ECO:0000259" key="1">
    <source>
        <dbReference type="Pfam" id="PF09361"/>
    </source>
</evidence>
<reference evidence="2 3" key="1">
    <citation type="journal article" date="2022" name="Int. J. Syst. Evol. Microbiol.">
        <title>Noviherbaspirillum aridicola sp. nov., isolated from an arid soil in Pakistan.</title>
        <authorList>
            <person name="Khan I.U."/>
            <person name="Saqib M."/>
            <person name="Amin A."/>
            <person name="Hussain F."/>
            <person name="Li L."/>
            <person name="Liu Y.H."/>
            <person name="Fang B.Z."/>
            <person name="Ahmed I."/>
            <person name="Li W.J."/>
        </authorList>
    </citation>
    <scope>NUCLEOTIDE SEQUENCE [LARGE SCALE GENOMIC DNA]</scope>
    <source>
        <strain evidence="2 3">NCCP-691</strain>
    </source>
</reference>
<dbReference type="NCBIfam" id="TIGR01841">
    <property type="entry name" value="phasin"/>
    <property type="match status" value="1"/>
</dbReference>
<gene>
    <name evidence="2" type="ORF">NCCP691_12650</name>
</gene>
<organism evidence="2 3">
    <name type="scientific">Noviherbaspirillum aridicola</name>
    <dbReference type="NCBI Taxonomy" id="2849687"/>
    <lineage>
        <taxon>Bacteria</taxon>
        <taxon>Pseudomonadati</taxon>
        <taxon>Pseudomonadota</taxon>
        <taxon>Betaproteobacteria</taxon>
        <taxon>Burkholderiales</taxon>
        <taxon>Oxalobacteraceae</taxon>
        <taxon>Noviherbaspirillum</taxon>
    </lineage>
</organism>
<sequence>MPAFPEQFSEVARANLQAQTNMLTAFFSQVLENAEQVAELNLNAAKTSLEDTTITLKQLLSARDPQEFFSLTAAQAQPAAAKAIAYGRGLAGIASNAQAEMTRTAEEQFAQAGRLVSELVDDVSRNAPAGTENVVALFKTAIGNASAGYEQFNKNSRQAAEVVEANINSAVGQFAQAAEKTVKTARK</sequence>
<name>A0ABQ4Q2I6_9BURK</name>
<accession>A0ABQ4Q2I6</accession>
<evidence type="ECO:0000313" key="3">
    <source>
        <dbReference type="Proteomes" id="UP000887222"/>
    </source>
</evidence>
<dbReference type="Pfam" id="PF09361">
    <property type="entry name" value="Phasin_2"/>
    <property type="match status" value="1"/>
</dbReference>
<comment type="caution">
    <text evidence="2">The sequence shown here is derived from an EMBL/GenBank/DDBJ whole genome shotgun (WGS) entry which is preliminary data.</text>
</comment>
<evidence type="ECO:0000313" key="2">
    <source>
        <dbReference type="EMBL" id="GIZ51251.1"/>
    </source>
</evidence>
<dbReference type="Proteomes" id="UP000887222">
    <property type="component" value="Unassembled WGS sequence"/>
</dbReference>
<protein>
    <recommendedName>
        <fullName evidence="1">Phasin domain-containing protein</fullName>
    </recommendedName>
</protein>
<dbReference type="RefSeq" id="WP_220807429.1">
    <property type="nucleotide sequence ID" value="NZ_BPMK01000005.1"/>
</dbReference>
<feature type="domain" description="Phasin" evidence="1">
    <location>
        <begin position="6"/>
        <end position="109"/>
    </location>
</feature>
<proteinExistence type="predicted"/>
<dbReference type="InterPro" id="IPR010127">
    <property type="entry name" value="Phasin_subfam-1"/>
</dbReference>
<dbReference type="InterPro" id="IPR018968">
    <property type="entry name" value="Phasin"/>
</dbReference>
<keyword evidence="3" id="KW-1185">Reference proteome</keyword>